<reference evidence="1" key="1">
    <citation type="submission" date="2018-05" db="EMBL/GenBank/DDBJ databases">
        <title>Draft genome of Mucuna pruriens seed.</title>
        <authorList>
            <person name="Nnadi N.E."/>
            <person name="Vos R."/>
            <person name="Hasami M.H."/>
            <person name="Devisetty U.K."/>
            <person name="Aguiy J.C."/>
        </authorList>
    </citation>
    <scope>NUCLEOTIDE SEQUENCE [LARGE SCALE GENOMIC DNA]</scope>
    <source>
        <strain evidence="1">JCA_2017</strain>
    </source>
</reference>
<gene>
    <name evidence="1" type="primary">GIP</name>
    <name evidence="1" type="ORF">CR513_42811</name>
</gene>
<dbReference type="Proteomes" id="UP000257109">
    <property type="component" value="Unassembled WGS sequence"/>
</dbReference>
<keyword evidence="2" id="KW-1185">Reference proteome</keyword>
<sequence>MSRSYSRNSIMSAPMHPTSILSLDEKDKKVDQTSNKGTANLGLCYKKSNQYRLKGYSDAYFAGDRIERKRTNGGCDYIGANLVSWTSKRQGTIALSIAKVEYISTTQCCFQLMWIKHQLEDYNIFKSKILLLYDNTTTINLSKNPILHSHAKHIEIKHHFTRDYVKEGTLDLKFINIENQLTEIFTKKPFL</sequence>
<organism evidence="1 2">
    <name type="scientific">Mucuna pruriens</name>
    <name type="common">Velvet bean</name>
    <name type="synonym">Dolichos pruriens</name>
    <dbReference type="NCBI Taxonomy" id="157652"/>
    <lineage>
        <taxon>Eukaryota</taxon>
        <taxon>Viridiplantae</taxon>
        <taxon>Streptophyta</taxon>
        <taxon>Embryophyta</taxon>
        <taxon>Tracheophyta</taxon>
        <taxon>Spermatophyta</taxon>
        <taxon>Magnoliopsida</taxon>
        <taxon>eudicotyledons</taxon>
        <taxon>Gunneridae</taxon>
        <taxon>Pentapetalae</taxon>
        <taxon>rosids</taxon>
        <taxon>fabids</taxon>
        <taxon>Fabales</taxon>
        <taxon>Fabaceae</taxon>
        <taxon>Papilionoideae</taxon>
        <taxon>50 kb inversion clade</taxon>
        <taxon>NPAAA clade</taxon>
        <taxon>indigoferoid/millettioid clade</taxon>
        <taxon>Phaseoleae</taxon>
        <taxon>Mucuna</taxon>
    </lineage>
</organism>
<dbReference type="AlphaFoldDB" id="A0A371FFM0"/>
<protein>
    <submittedName>
        <fullName evidence="1">Copia protein</fullName>
    </submittedName>
</protein>
<feature type="non-terminal residue" evidence="1">
    <location>
        <position position="191"/>
    </location>
</feature>
<comment type="caution">
    <text evidence="1">The sequence shown here is derived from an EMBL/GenBank/DDBJ whole genome shotgun (WGS) entry which is preliminary data.</text>
</comment>
<feature type="non-terminal residue" evidence="1">
    <location>
        <position position="1"/>
    </location>
</feature>
<dbReference type="CDD" id="cd09272">
    <property type="entry name" value="RNase_HI_RT_Ty1"/>
    <property type="match status" value="1"/>
</dbReference>
<accession>A0A371FFM0</accession>
<name>A0A371FFM0_MUCPR</name>
<dbReference type="STRING" id="157652.A0A371FFM0"/>
<dbReference type="PANTHER" id="PTHR11439">
    <property type="entry name" value="GAG-POL-RELATED RETROTRANSPOSON"/>
    <property type="match status" value="1"/>
</dbReference>
<evidence type="ECO:0000313" key="1">
    <source>
        <dbReference type="EMBL" id="RDX77107.1"/>
    </source>
</evidence>
<dbReference type="PANTHER" id="PTHR11439:SF483">
    <property type="entry name" value="PEPTIDE SYNTHASE GLIP-LIKE, PUTATIVE (AFU_ORTHOLOGUE AFUA_3G12920)-RELATED"/>
    <property type="match status" value="1"/>
</dbReference>
<dbReference type="OrthoDB" id="418237at2759"/>
<proteinExistence type="predicted"/>
<dbReference type="EMBL" id="QJKJ01009277">
    <property type="protein sequence ID" value="RDX77107.1"/>
    <property type="molecule type" value="Genomic_DNA"/>
</dbReference>
<evidence type="ECO:0000313" key="2">
    <source>
        <dbReference type="Proteomes" id="UP000257109"/>
    </source>
</evidence>